<accession>A0AA35TYT1</accession>
<dbReference type="Gene3D" id="1.20.120.1760">
    <property type="match status" value="1"/>
</dbReference>
<dbReference type="PANTHER" id="PTHR14269">
    <property type="entry name" value="CDP-DIACYLGLYCEROL--GLYCEROL-3-PHOSPHATE 3-PHOSPHATIDYLTRANSFERASE-RELATED"/>
    <property type="match status" value="1"/>
</dbReference>
<gene>
    <name evidence="14" type="ORF">GBAR_LOCUS30316</name>
</gene>
<keyword evidence="5 13" id="KW-1133">Transmembrane helix</keyword>
<dbReference type="PANTHER" id="PTHR14269:SF60">
    <property type="entry name" value="CARDIOLIPIN SYNTHASE (CMP-FORMING)"/>
    <property type="match status" value="1"/>
</dbReference>
<keyword evidence="8" id="KW-0594">Phospholipid biosynthesis</keyword>
<evidence type="ECO:0000256" key="3">
    <source>
        <dbReference type="ARBA" id="ARBA00022679"/>
    </source>
</evidence>
<feature type="compositionally biased region" description="Polar residues" evidence="12">
    <location>
        <begin position="1"/>
        <end position="19"/>
    </location>
</feature>
<organism evidence="14 15">
    <name type="scientific">Geodia barretti</name>
    <name type="common">Barrett's horny sponge</name>
    <dbReference type="NCBI Taxonomy" id="519541"/>
    <lineage>
        <taxon>Eukaryota</taxon>
        <taxon>Metazoa</taxon>
        <taxon>Porifera</taxon>
        <taxon>Demospongiae</taxon>
        <taxon>Heteroscleromorpha</taxon>
        <taxon>Tetractinellida</taxon>
        <taxon>Astrophorina</taxon>
        <taxon>Geodiidae</taxon>
        <taxon>Geodia</taxon>
    </lineage>
</organism>
<keyword evidence="7 13" id="KW-0472">Membrane</keyword>
<dbReference type="GO" id="GO:0043337">
    <property type="term" value="F:cardiolipin synthase (CMP-forming)"/>
    <property type="evidence" value="ECO:0007669"/>
    <property type="project" value="UniProtKB-EC"/>
</dbReference>
<dbReference type="GO" id="GO:0032049">
    <property type="term" value="P:cardiolipin biosynthetic process"/>
    <property type="evidence" value="ECO:0007669"/>
    <property type="project" value="TreeGrafter"/>
</dbReference>
<keyword evidence="4 13" id="KW-0812">Transmembrane</keyword>
<dbReference type="InterPro" id="IPR000462">
    <property type="entry name" value="CDP-OH_P_trans"/>
</dbReference>
<proteinExistence type="predicted"/>
<evidence type="ECO:0000256" key="1">
    <source>
        <dbReference type="ARBA" id="ARBA00004141"/>
    </source>
</evidence>
<evidence type="ECO:0000256" key="5">
    <source>
        <dbReference type="ARBA" id="ARBA00022989"/>
    </source>
</evidence>
<evidence type="ECO:0000313" key="14">
    <source>
        <dbReference type="EMBL" id="CAI8055537.1"/>
    </source>
</evidence>
<dbReference type="InterPro" id="IPR050324">
    <property type="entry name" value="CDP-alcohol_PTase-I"/>
</dbReference>
<evidence type="ECO:0000256" key="13">
    <source>
        <dbReference type="SAM" id="Phobius"/>
    </source>
</evidence>
<keyword evidence="6" id="KW-0443">Lipid metabolism</keyword>
<reference evidence="14" key="1">
    <citation type="submission" date="2023-03" db="EMBL/GenBank/DDBJ databases">
        <authorList>
            <person name="Steffen K."/>
            <person name="Cardenas P."/>
        </authorList>
    </citation>
    <scope>NUCLEOTIDE SEQUENCE</scope>
</reference>
<dbReference type="EMBL" id="CASHTH010004284">
    <property type="protein sequence ID" value="CAI8055537.1"/>
    <property type="molecule type" value="Genomic_DNA"/>
</dbReference>
<keyword evidence="9" id="KW-1208">Phospholipid metabolism</keyword>
<evidence type="ECO:0000256" key="4">
    <source>
        <dbReference type="ARBA" id="ARBA00022692"/>
    </source>
</evidence>
<keyword evidence="2" id="KW-0444">Lipid biosynthesis</keyword>
<evidence type="ECO:0000256" key="10">
    <source>
        <dbReference type="ARBA" id="ARBA00039001"/>
    </source>
</evidence>
<evidence type="ECO:0000256" key="7">
    <source>
        <dbReference type="ARBA" id="ARBA00023136"/>
    </source>
</evidence>
<evidence type="ECO:0000256" key="8">
    <source>
        <dbReference type="ARBA" id="ARBA00023209"/>
    </source>
</evidence>
<evidence type="ECO:0000256" key="9">
    <source>
        <dbReference type="ARBA" id="ARBA00023264"/>
    </source>
</evidence>
<evidence type="ECO:0000256" key="6">
    <source>
        <dbReference type="ARBA" id="ARBA00023098"/>
    </source>
</evidence>
<keyword evidence="3" id="KW-0808">Transferase</keyword>
<comment type="subcellular location">
    <subcellularLocation>
        <location evidence="1">Membrane</location>
        <topology evidence="1">Multi-pass membrane protein</topology>
    </subcellularLocation>
</comment>
<dbReference type="Proteomes" id="UP001174909">
    <property type="component" value="Unassembled WGS sequence"/>
</dbReference>
<feature type="transmembrane region" description="Helical" evidence="13">
    <location>
        <begin position="90"/>
        <end position="109"/>
    </location>
</feature>
<evidence type="ECO:0000256" key="11">
    <source>
        <dbReference type="ARBA" id="ARBA00047433"/>
    </source>
</evidence>
<dbReference type="GO" id="GO:0016020">
    <property type="term" value="C:membrane"/>
    <property type="evidence" value="ECO:0007669"/>
    <property type="project" value="UniProtKB-SubCell"/>
</dbReference>
<dbReference type="Pfam" id="PF01066">
    <property type="entry name" value="CDP-OH_P_transf"/>
    <property type="match status" value="1"/>
</dbReference>
<evidence type="ECO:0000313" key="15">
    <source>
        <dbReference type="Proteomes" id="UP001174909"/>
    </source>
</evidence>
<dbReference type="GO" id="GO:0005739">
    <property type="term" value="C:mitochondrion"/>
    <property type="evidence" value="ECO:0007669"/>
    <property type="project" value="TreeGrafter"/>
</dbReference>
<comment type="caution">
    <text evidence="14">The sequence shown here is derived from an EMBL/GenBank/DDBJ whole genome shotgun (WGS) entry which is preliminary data.</text>
</comment>
<dbReference type="EC" id="2.7.8.41" evidence="10"/>
<protein>
    <recommendedName>
        <fullName evidence="10">cardiolipin synthase (CMP-forming)</fullName>
        <ecNumber evidence="10">2.7.8.41</ecNumber>
    </recommendedName>
</protein>
<dbReference type="AlphaFoldDB" id="A0AA35TYT1"/>
<comment type="catalytic activity">
    <reaction evidence="11">
        <text>a CDP-1,2-diacyl-sn-glycerol + a 1,2-diacyl-sn-glycero-3-phospho-(1'-sn-glycerol) = a cardiolipin + CMP + H(+)</text>
        <dbReference type="Rhea" id="RHEA:32931"/>
        <dbReference type="ChEBI" id="CHEBI:15378"/>
        <dbReference type="ChEBI" id="CHEBI:58332"/>
        <dbReference type="ChEBI" id="CHEBI:60377"/>
        <dbReference type="ChEBI" id="CHEBI:62237"/>
        <dbReference type="ChEBI" id="CHEBI:64716"/>
        <dbReference type="EC" id="2.7.8.41"/>
    </reaction>
</comment>
<dbReference type="InterPro" id="IPR043130">
    <property type="entry name" value="CDP-OH_PTrfase_TM_dom"/>
</dbReference>
<feature type="region of interest" description="Disordered" evidence="12">
    <location>
        <begin position="1"/>
        <end position="25"/>
    </location>
</feature>
<evidence type="ECO:0000256" key="12">
    <source>
        <dbReference type="SAM" id="MobiDB-lite"/>
    </source>
</evidence>
<sequence>MDDSQRSFSVENSPVSNSGLPGEFIRSGRERKRGRGEWSVSHHWLQVLQESYLMAFGLLAVAAVSDVVDGQIARHYPGQSSMLGSVLDPLADKCLLSILCITLTVQGLIPLPLTVVILSRDAVLIGASFYLRYTTLPPPRTWSRYWDIQRSTLRVTPSPLSKLNTLLQLSTVGLSLGAALVNASHHPLLQALWVTTAVSTVMSGASYLIQMKGFKILRKRRSN</sequence>
<keyword evidence="15" id="KW-1185">Reference proteome</keyword>
<feature type="transmembrane region" description="Helical" evidence="13">
    <location>
        <begin position="191"/>
        <end position="209"/>
    </location>
</feature>
<evidence type="ECO:0000256" key="2">
    <source>
        <dbReference type="ARBA" id="ARBA00022516"/>
    </source>
</evidence>
<name>A0AA35TYT1_GEOBA</name>